<feature type="domain" description="Major facilitator superfamily (MFS) profile" evidence="4">
    <location>
        <begin position="57"/>
        <end position="445"/>
    </location>
</feature>
<feature type="transmembrane region" description="Helical" evidence="3">
    <location>
        <begin position="390"/>
        <end position="411"/>
    </location>
</feature>
<protein>
    <recommendedName>
        <fullName evidence="4">Major facilitator superfamily (MFS) profile domain-containing protein</fullName>
    </recommendedName>
</protein>
<comment type="subcellular location">
    <subcellularLocation>
        <location evidence="1">Membrane</location>
        <topology evidence="1">Multi-pass membrane protein</topology>
    </subcellularLocation>
</comment>
<dbReference type="InterPro" id="IPR011701">
    <property type="entry name" value="MFS"/>
</dbReference>
<dbReference type="InterPro" id="IPR036259">
    <property type="entry name" value="MFS_trans_sf"/>
</dbReference>
<dbReference type="InterPro" id="IPR050327">
    <property type="entry name" value="Proton-linked_MCT"/>
</dbReference>
<dbReference type="AlphaFoldDB" id="A0A4S4MYW3"/>
<evidence type="ECO:0000313" key="6">
    <source>
        <dbReference type="Proteomes" id="UP000308730"/>
    </source>
</evidence>
<feature type="transmembrane region" description="Helical" evidence="3">
    <location>
        <begin position="328"/>
        <end position="348"/>
    </location>
</feature>
<organism evidence="5 6">
    <name type="scientific">Antrodiella citrinella</name>
    <dbReference type="NCBI Taxonomy" id="2447956"/>
    <lineage>
        <taxon>Eukaryota</taxon>
        <taxon>Fungi</taxon>
        <taxon>Dikarya</taxon>
        <taxon>Basidiomycota</taxon>
        <taxon>Agaricomycotina</taxon>
        <taxon>Agaricomycetes</taxon>
        <taxon>Polyporales</taxon>
        <taxon>Steccherinaceae</taxon>
        <taxon>Antrodiella</taxon>
    </lineage>
</organism>
<dbReference type="Proteomes" id="UP000308730">
    <property type="component" value="Unassembled WGS sequence"/>
</dbReference>
<name>A0A4S4MYW3_9APHY</name>
<dbReference type="PROSITE" id="PS50850">
    <property type="entry name" value="MFS"/>
    <property type="match status" value="1"/>
</dbReference>
<sequence length="453" mass="49254">MLNSEHPDPDMFIGSKTADGYPTESEAVLYGMPPKSQVLAVEVALVTVDEPPDGGLQAWLVILGSFLNLFSTFGVVNSYGVFQEHYTTTLLPESPSSVISLIGSLQLALLYGMSPLIGRIYDAYGSTVLLPLGSFITVLSMMLLSLCQAHHPYQFFLCQGIFFGIGNALVFTPALAVVGHWFRRRRAYAIGIVASGSAFGGVIYPVMLQQLIPKIGFPWAVRIAGFVTLACLCVSCLTMRTRLPLSRHVTFRDAMDFTGFKDWRYALSAVGAFMAFYALFIPYFYIQQYALFEGVSPHLAEYLLPIINALGIPARILPGLFADRLGPLNVLTPAMVISGLLVLILWLLSRGAVAITLFAALYGLFSGAFVSLLPSYIATISPVERFGARLGSIYLVVAVANLVGTPTAGAFIEVVNQHNFNSLIIFTGVLVLTGSFLFAWARTIHSPHLWAKV</sequence>
<gene>
    <name evidence="5" type="ORF">EUX98_g2456</name>
</gene>
<evidence type="ECO:0000256" key="2">
    <source>
        <dbReference type="ARBA" id="ARBA00006727"/>
    </source>
</evidence>
<dbReference type="OrthoDB" id="6509908at2759"/>
<proteinExistence type="inferred from homology"/>
<feature type="transmembrane region" description="Helical" evidence="3">
    <location>
        <begin position="187"/>
        <end position="207"/>
    </location>
</feature>
<evidence type="ECO:0000256" key="3">
    <source>
        <dbReference type="SAM" id="Phobius"/>
    </source>
</evidence>
<feature type="transmembrane region" description="Helical" evidence="3">
    <location>
        <begin position="123"/>
        <end position="146"/>
    </location>
</feature>
<dbReference type="PANTHER" id="PTHR11360:SF177">
    <property type="entry name" value="RIBOFLAVIN TRANSPORTER MCH5"/>
    <property type="match status" value="1"/>
</dbReference>
<feature type="transmembrane region" description="Helical" evidence="3">
    <location>
        <begin position="58"/>
        <end position="82"/>
    </location>
</feature>
<dbReference type="Gene3D" id="1.20.1250.20">
    <property type="entry name" value="MFS general substrate transporter like domains"/>
    <property type="match status" value="2"/>
</dbReference>
<dbReference type="GO" id="GO:0022857">
    <property type="term" value="F:transmembrane transporter activity"/>
    <property type="evidence" value="ECO:0007669"/>
    <property type="project" value="InterPro"/>
</dbReference>
<dbReference type="CDD" id="cd17352">
    <property type="entry name" value="MFS_MCT_SLC16"/>
    <property type="match status" value="1"/>
</dbReference>
<comment type="caution">
    <text evidence="5">The sequence shown here is derived from an EMBL/GenBank/DDBJ whole genome shotgun (WGS) entry which is preliminary data.</text>
</comment>
<evidence type="ECO:0000259" key="4">
    <source>
        <dbReference type="PROSITE" id="PS50850"/>
    </source>
</evidence>
<accession>A0A4S4MYW3</accession>
<feature type="transmembrane region" description="Helical" evidence="3">
    <location>
        <begin position="265"/>
        <end position="286"/>
    </location>
</feature>
<keyword evidence="3" id="KW-0472">Membrane</keyword>
<comment type="similarity">
    <text evidence="2">Belongs to the major facilitator superfamily. Monocarboxylate porter (TC 2.A.1.13) family.</text>
</comment>
<dbReference type="InterPro" id="IPR020846">
    <property type="entry name" value="MFS_dom"/>
</dbReference>
<feature type="transmembrane region" description="Helical" evidence="3">
    <location>
        <begin position="152"/>
        <end position="175"/>
    </location>
</feature>
<keyword evidence="3" id="KW-1133">Transmembrane helix</keyword>
<dbReference type="PANTHER" id="PTHR11360">
    <property type="entry name" value="MONOCARBOXYLATE TRANSPORTER"/>
    <property type="match status" value="1"/>
</dbReference>
<dbReference type="Pfam" id="PF07690">
    <property type="entry name" value="MFS_1"/>
    <property type="match status" value="1"/>
</dbReference>
<keyword evidence="3" id="KW-0812">Transmembrane</keyword>
<dbReference type="EMBL" id="SGPM01000039">
    <property type="protein sequence ID" value="THH31702.1"/>
    <property type="molecule type" value="Genomic_DNA"/>
</dbReference>
<feature type="transmembrane region" description="Helical" evidence="3">
    <location>
        <begin position="354"/>
        <end position="378"/>
    </location>
</feature>
<keyword evidence="6" id="KW-1185">Reference proteome</keyword>
<feature type="transmembrane region" description="Helical" evidence="3">
    <location>
        <begin position="219"/>
        <end position="238"/>
    </location>
</feature>
<evidence type="ECO:0000313" key="5">
    <source>
        <dbReference type="EMBL" id="THH31702.1"/>
    </source>
</evidence>
<reference evidence="5 6" key="1">
    <citation type="submission" date="2019-02" db="EMBL/GenBank/DDBJ databases">
        <title>Genome sequencing of the rare red list fungi Antrodiella citrinella (Flaviporus citrinellus).</title>
        <authorList>
            <person name="Buettner E."/>
            <person name="Kellner H."/>
        </authorList>
    </citation>
    <scope>NUCLEOTIDE SEQUENCE [LARGE SCALE GENOMIC DNA]</scope>
    <source>
        <strain evidence="5 6">DSM 108506</strain>
    </source>
</reference>
<dbReference type="SUPFAM" id="SSF103473">
    <property type="entry name" value="MFS general substrate transporter"/>
    <property type="match status" value="1"/>
</dbReference>
<evidence type="ECO:0000256" key="1">
    <source>
        <dbReference type="ARBA" id="ARBA00004141"/>
    </source>
</evidence>
<dbReference type="GO" id="GO:0016020">
    <property type="term" value="C:membrane"/>
    <property type="evidence" value="ECO:0007669"/>
    <property type="project" value="UniProtKB-SubCell"/>
</dbReference>
<feature type="transmembrane region" description="Helical" evidence="3">
    <location>
        <begin position="423"/>
        <end position="441"/>
    </location>
</feature>